<comment type="similarity">
    <text evidence="6">Belongs to the eukaryotic ribosomal protein eS31 family.</text>
</comment>
<dbReference type="InterPro" id="IPR011332">
    <property type="entry name" value="Ribosomal_zn-bd"/>
</dbReference>
<comment type="cofactor">
    <cofactor evidence="6">
        <name>Zn(2+)</name>
        <dbReference type="ChEBI" id="CHEBI:29105"/>
    </cofactor>
    <text evidence="6">Binds 1 zinc ion per subunit.</text>
</comment>
<dbReference type="Gene3D" id="6.20.50.180">
    <property type="match status" value="1"/>
</dbReference>
<evidence type="ECO:0000256" key="6">
    <source>
        <dbReference type="HAMAP-Rule" id="MF_00777"/>
    </source>
</evidence>
<gene>
    <name evidence="6" type="primary">rps27ae</name>
    <name evidence="8" type="ORF">ENO04_03875</name>
</gene>
<keyword evidence="4 6" id="KW-0689">Ribosomal protein</keyword>
<proteinExistence type="inferred from homology"/>
<accession>A0A7C1E086</accession>
<name>A0A7C1E086_9CREN</name>
<dbReference type="SUPFAM" id="SSF57829">
    <property type="entry name" value="Zn-binding ribosomal proteins"/>
    <property type="match status" value="1"/>
</dbReference>
<evidence type="ECO:0000256" key="5">
    <source>
        <dbReference type="ARBA" id="ARBA00023274"/>
    </source>
</evidence>
<organism evidence="8">
    <name type="scientific">Fervidicoccus fontis</name>
    <dbReference type="NCBI Taxonomy" id="683846"/>
    <lineage>
        <taxon>Archaea</taxon>
        <taxon>Thermoproteota</taxon>
        <taxon>Thermoprotei</taxon>
        <taxon>Fervidicoccales</taxon>
        <taxon>Fervidicoccaceae</taxon>
        <taxon>Fervidicoccus</taxon>
    </lineage>
</organism>
<dbReference type="HAMAP" id="MF_00777">
    <property type="entry name" value="Ribosomal_eS31"/>
    <property type="match status" value="1"/>
</dbReference>
<sequence>MSNVHKLYEFDYSKGTIKLKNKRCPRCGKIMAYHKSPVPRWHCGGCGYTEFLEKK</sequence>
<dbReference type="GO" id="GO:1990904">
    <property type="term" value="C:ribonucleoprotein complex"/>
    <property type="evidence" value="ECO:0007669"/>
    <property type="project" value="UniProtKB-KW"/>
</dbReference>
<keyword evidence="2 6" id="KW-0863">Zinc-finger</keyword>
<dbReference type="GO" id="GO:0008270">
    <property type="term" value="F:zinc ion binding"/>
    <property type="evidence" value="ECO:0007669"/>
    <property type="project" value="UniProtKB-UniRule"/>
</dbReference>
<dbReference type="InterPro" id="IPR002906">
    <property type="entry name" value="Ribosomal_eS31"/>
</dbReference>
<dbReference type="GO" id="GO:0006412">
    <property type="term" value="P:translation"/>
    <property type="evidence" value="ECO:0007669"/>
    <property type="project" value="UniProtKB-UniRule"/>
</dbReference>
<keyword evidence="5 6" id="KW-0687">Ribonucleoprotein</keyword>
<reference evidence="8" key="1">
    <citation type="journal article" date="2020" name="mSystems">
        <title>Genome- and Community-Level Interaction Insights into Carbon Utilization and Element Cycling Functions of Hydrothermarchaeota in Hydrothermal Sediment.</title>
        <authorList>
            <person name="Zhou Z."/>
            <person name="Liu Y."/>
            <person name="Xu W."/>
            <person name="Pan J."/>
            <person name="Luo Z.H."/>
            <person name="Li M."/>
        </authorList>
    </citation>
    <scope>NUCLEOTIDE SEQUENCE [LARGE SCALE GENOMIC DNA]</scope>
    <source>
        <strain evidence="8">SpSt-123</strain>
    </source>
</reference>
<dbReference type="Pfam" id="PF01599">
    <property type="entry name" value="Ribosomal_S27"/>
    <property type="match status" value="1"/>
</dbReference>
<evidence type="ECO:0000256" key="3">
    <source>
        <dbReference type="ARBA" id="ARBA00022833"/>
    </source>
</evidence>
<feature type="binding site" evidence="6">
    <location>
        <position position="43"/>
    </location>
    <ligand>
        <name>Zn(2+)</name>
        <dbReference type="ChEBI" id="CHEBI:29105"/>
    </ligand>
</feature>
<comment type="caution">
    <text evidence="6">Lacks conserved residue(s) required for the propagation of feature annotation.</text>
</comment>
<feature type="domain" description="Small ribosomal subunit protein eS31" evidence="7">
    <location>
        <begin position="4"/>
        <end position="49"/>
    </location>
</feature>
<dbReference type="SMART" id="SM01402">
    <property type="entry name" value="Ribosomal_S27"/>
    <property type="match status" value="1"/>
</dbReference>
<evidence type="ECO:0000256" key="4">
    <source>
        <dbReference type="ARBA" id="ARBA00022980"/>
    </source>
</evidence>
<dbReference type="EMBL" id="DSDY01000123">
    <property type="protein sequence ID" value="HDS10737.1"/>
    <property type="molecule type" value="Genomic_DNA"/>
</dbReference>
<keyword evidence="1 6" id="KW-0479">Metal-binding</keyword>
<keyword evidence="3 6" id="KW-0862">Zinc</keyword>
<dbReference type="InterPro" id="IPR022845">
    <property type="entry name" value="Ribosomal_eS31_arc"/>
</dbReference>
<comment type="caution">
    <text evidence="8">The sequence shown here is derived from an EMBL/GenBank/DDBJ whole genome shotgun (WGS) entry which is preliminary data.</text>
</comment>
<feature type="binding site" evidence="6">
    <location>
        <position position="24"/>
    </location>
    <ligand>
        <name>Zn(2+)</name>
        <dbReference type="ChEBI" id="CHEBI:29105"/>
    </ligand>
</feature>
<feature type="binding site" evidence="6">
    <location>
        <position position="46"/>
    </location>
    <ligand>
        <name>Zn(2+)</name>
        <dbReference type="ChEBI" id="CHEBI:29105"/>
    </ligand>
</feature>
<evidence type="ECO:0000259" key="7">
    <source>
        <dbReference type="SMART" id="SM01402"/>
    </source>
</evidence>
<evidence type="ECO:0000256" key="1">
    <source>
        <dbReference type="ARBA" id="ARBA00022723"/>
    </source>
</evidence>
<dbReference type="GO" id="GO:0005840">
    <property type="term" value="C:ribosome"/>
    <property type="evidence" value="ECO:0007669"/>
    <property type="project" value="UniProtKB-KW"/>
</dbReference>
<dbReference type="GO" id="GO:0003735">
    <property type="term" value="F:structural constituent of ribosome"/>
    <property type="evidence" value="ECO:0007669"/>
    <property type="project" value="InterPro"/>
</dbReference>
<feature type="binding site" evidence="6">
    <location>
        <position position="27"/>
    </location>
    <ligand>
        <name>Zn(2+)</name>
        <dbReference type="ChEBI" id="CHEBI:29105"/>
    </ligand>
</feature>
<dbReference type="NCBIfam" id="NF001669">
    <property type="entry name" value="PRK00432.1"/>
    <property type="match status" value="1"/>
</dbReference>
<evidence type="ECO:0000256" key="2">
    <source>
        <dbReference type="ARBA" id="ARBA00022771"/>
    </source>
</evidence>
<evidence type="ECO:0000313" key="8">
    <source>
        <dbReference type="EMBL" id="HDS10737.1"/>
    </source>
</evidence>
<protein>
    <recommendedName>
        <fullName evidence="6">Small ribosomal subunit protein eS31</fullName>
    </recommendedName>
</protein>
<dbReference type="AlphaFoldDB" id="A0A7C1E086"/>
<comment type="subunit">
    <text evidence="6">Part of the 30S ribosomal subunit.</text>
</comment>